<dbReference type="InterPro" id="IPR012675">
    <property type="entry name" value="Beta-grasp_dom_sf"/>
</dbReference>
<dbReference type="AlphaFoldDB" id="A0A679HUA4"/>
<accession>A0A679HUA4</accession>
<name>A0A679HUA4_9RHOO</name>
<dbReference type="Proteomes" id="UP000463961">
    <property type="component" value="Chromosome"/>
</dbReference>
<protein>
    <submittedName>
        <fullName evidence="1">Uncharacterized protein</fullName>
    </submittedName>
</protein>
<gene>
    <name evidence="1" type="ORF">ICHIAU1_14490</name>
</gene>
<evidence type="ECO:0000313" key="2">
    <source>
        <dbReference type="Proteomes" id="UP000463961"/>
    </source>
</evidence>
<dbReference type="Pfam" id="PF02597">
    <property type="entry name" value="ThiS"/>
    <property type="match status" value="1"/>
</dbReference>
<evidence type="ECO:0000313" key="1">
    <source>
        <dbReference type="EMBL" id="BBU69166.1"/>
    </source>
</evidence>
<dbReference type="RefSeq" id="WP_162050113.1">
    <property type="nucleotide sequence ID" value="NZ_AP019011.1"/>
</dbReference>
<keyword evidence="2" id="KW-1185">Reference proteome</keyword>
<dbReference type="EMBL" id="AP022345">
    <property type="protein sequence ID" value="BBU69166.1"/>
    <property type="molecule type" value="Genomic_DNA"/>
</dbReference>
<reference evidence="2" key="1">
    <citation type="submission" date="2020-01" db="EMBL/GenBank/DDBJ databases">
        <title>Phosphoaccumulans saitamaens gen. nov., sp. nov., a polyphosphate accumulating bacterium isolated from surface river water.</title>
        <authorList>
            <person name="Watanabe K."/>
            <person name="Suda W."/>
        </authorList>
    </citation>
    <scope>NUCLEOTIDE SEQUENCE [LARGE SCALE GENOMIC DNA]</scope>
    <source>
        <strain evidence="2">ICHIAU1</strain>
    </source>
</reference>
<dbReference type="InterPro" id="IPR016155">
    <property type="entry name" value="Mopterin_synth/thiamin_S_b"/>
</dbReference>
<dbReference type="Gene3D" id="3.10.20.30">
    <property type="match status" value="1"/>
</dbReference>
<dbReference type="InterPro" id="IPR003749">
    <property type="entry name" value="ThiS/MoaD-like"/>
</dbReference>
<proteinExistence type="predicted"/>
<dbReference type="SUPFAM" id="SSF54285">
    <property type="entry name" value="MoaD/ThiS"/>
    <property type="match status" value="1"/>
</dbReference>
<organism evidence="1 2">
    <name type="scientific">Fluviibacter phosphoraccumulans</name>
    <dbReference type="NCBI Taxonomy" id="1751046"/>
    <lineage>
        <taxon>Bacteria</taxon>
        <taxon>Pseudomonadati</taxon>
        <taxon>Pseudomonadota</taxon>
        <taxon>Betaproteobacteria</taxon>
        <taxon>Rhodocyclales</taxon>
        <taxon>Fluviibacteraceae</taxon>
        <taxon>Fluviibacter</taxon>
    </lineage>
</organism>
<sequence length="90" mass="9590">MNESITLSIRMFGAFRKYHQGTLLLNLTSGITASAVKKALAETLRQTNPAFIDDDLIDKSVLADNQRILGSDDCITGPATLAILPPVCGG</sequence>